<name>A0A9W8YH98_9PLEO</name>
<feature type="transmembrane region" description="Helical" evidence="7">
    <location>
        <begin position="38"/>
        <end position="61"/>
    </location>
</feature>
<feature type="region of interest" description="Disordered" evidence="6">
    <location>
        <begin position="123"/>
        <end position="146"/>
    </location>
</feature>
<proteinExistence type="inferred from homology"/>
<comment type="similarity">
    <text evidence="5">Belongs to the SAT4 family.</text>
</comment>
<dbReference type="GO" id="GO:0016020">
    <property type="term" value="C:membrane"/>
    <property type="evidence" value="ECO:0007669"/>
    <property type="project" value="UniProtKB-SubCell"/>
</dbReference>
<dbReference type="Pfam" id="PF20684">
    <property type="entry name" value="Fung_rhodopsin"/>
    <property type="match status" value="1"/>
</dbReference>
<evidence type="ECO:0000256" key="4">
    <source>
        <dbReference type="ARBA" id="ARBA00023136"/>
    </source>
</evidence>
<feature type="compositionally biased region" description="Basic and acidic residues" evidence="6">
    <location>
        <begin position="137"/>
        <end position="146"/>
    </location>
</feature>
<dbReference type="PANTHER" id="PTHR33048">
    <property type="entry name" value="PTH11-LIKE INTEGRAL MEMBRANE PROTEIN (AFU_ORTHOLOGUE AFUA_5G11245)"/>
    <property type="match status" value="1"/>
</dbReference>
<dbReference type="OrthoDB" id="5393606at2759"/>
<keyword evidence="4 7" id="KW-0472">Membrane</keyword>
<sequence length="166" mass="18249">MVGYSYSISDFVSDGLILLIPVPFIWQLQLPLGRKLAVLGVFLLGMLSSGASLVRLAWMTYAQKVGFGDQTDEELMITTELYWMQLEITLGLLAACLPTLRGLCKTKSVDSVVRGVRSLFSVRSGSSSGSFKNSLENGRDSDEKSRQITVTVNNDIRYASRGSDRV</sequence>
<protein>
    <recommendedName>
        <fullName evidence="8">Rhodopsin domain-containing protein</fullName>
    </recommendedName>
</protein>
<keyword evidence="3 7" id="KW-1133">Transmembrane helix</keyword>
<comment type="caution">
    <text evidence="9">The sequence shown here is derived from an EMBL/GenBank/DDBJ whole genome shotgun (WGS) entry which is preliminary data.</text>
</comment>
<evidence type="ECO:0000256" key="2">
    <source>
        <dbReference type="ARBA" id="ARBA00022692"/>
    </source>
</evidence>
<dbReference type="AlphaFoldDB" id="A0A9W8YH98"/>
<dbReference type="PANTHER" id="PTHR33048:SF157">
    <property type="entry name" value="INTEGRAL MEMBRANE PROTEIN"/>
    <property type="match status" value="1"/>
</dbReference>
<feature type="transmembrane region" description="Helical" evidence="7">
    <location>
        <begin position="6"/>
        <end position="26"/>
    </location>
</feature>
<dbReference type="InterPro" id="IPR049326">
    <property type="entry name" value="Rhodopsin_dom_fungi"/>
</dbReference>
<evidence type="ECO:0000256" key="3">
    <source>
        <dbReference type="ARBA" id="ARBA00022989"/>
    </source>
</evidence>
<evidence type="ECO:0000313" key="10">
    <source>
        <dbReference type="Proteomes" id="UP001140560"/>
    </source>
</evidence>
<organism evidence="9 10">
    <name type="scientific">Neocucurbitaria cava</name>
    <dbReference type="NCBI Taxonomy" id="798079"/>
    <lineage>
        <taxon>Eukaryota</taxon>
        <taxon>Fungi</taxon>
        <taxon>Dikarya</taxon>
        <taxon>Ascomycota</taxon>
        <taxon>Pezizomycotina</taxon>
        <taxon>Dothideomycetes</taxon>
        <taxon>Pleosporomycetidae</taxon>
        <taxon>Pleosporales</taxon>
        <taxon>Pleosporineae</taxon>
        <taxon>Cucurbitariaceae</taxon>
        <taxon>Neocucurbitaria</taxon>
    </lineage>
</organism>
<evidence type="ECO:0000256" key="7">
    <source>
        <dbReference type="SAM" id="Phobius"/>
    </source>
</evidence>
<evidence type="ECO:0000256" key="5">
    <source>
        <dbReference type="ARBA" id="ARBA00038359"/>
    </source>
</evidence>
<evidence type="ECO:0000256" key="1">
    <source>
        <dbReference type="ARBA" id="ARBA00004141"/>
    </source>
</evidence>
<evidence type="ECO:0000259" key="8">
    <source>
        <dbReference type="Pfam" id="PF20684"/>
    </source>
</evidence>
<accession>A0A9W8YH98</accession>
<gene>
    <name evidence="9" type="ORF">N0V83_000318</name>
</gene>
<dbReference type="Proteomes" id="UP001140560">
    <property type="component" value="Unassembled WGS sequence"/>
</dbReference>
<feature type="domain" description="Rhodopsin" evidence="8">
    <location>
        <begin position="3"/>
        <end position="105"/>
    </location>
</feature>
<comment type="subcellular location">
    <subcellularLocation>
        <location evidence="1">Membrane</location>
        <topology evidence="1">Multi-pass membrane protein</topology>
    </subcellularLocation>
</comment>
<dbReference type="InterPro" id="IPR052337">
    <property type="entry name" value="SAT4-like"/>
</dbReference>
<keyword evidence="2 7" id="KW-0812">Transmembrane</keyword>
<keyword evidence="10" id="KW-1185">Reference proteome</keyword>
<dbReference type="EMBL" id="JAPEUY010000001">
    <property type="protein sequence ID" value="KAJ4377493.1"/>
    <property type="molecule type" value="Genomic_DNA"/>
</dbReference>
<evidence type="ECO:0000256" key="6">
    <source>
        <dbReference type="SAM" id="MobiDB-lite"/>
    </source>
</evidence>
<reference evidence="9" key="1">
    <citation type="submission" date="2022-10" db="EMBL/GenBank/DDBJ databases">
        <title>Tapping the CABI collections for fungal endophytes: first genome assemblies for Collariella, Neodidymelliopsis, Ascochyta clinopodiicola, Didymella pomorum, Didymosphaeria variabile, Neocosmospora piperis and Neocucurbitaria cava.</title>
        <authorList>
            <person name="Hill R."/>
        </authorList>
    </citation>
    <scope>NUCLEOTIDE SEQUENCE</scope>
    <source>
        <strain evidence="9">IMI 356814</strain>
    </source>
</reference>
<evidence type="ECO:0000313" key="9">
    <source>
        <dbReference type="EMBL" id="KAJ4377493.1"/>
    </source>
</evidence>